<reference evidence="1 2" key="1">
    <citation type="submission" date="2018-11" db="EMBL/GenBank/DDBJ databases">
        <title>Paraburkholderia sp. DHOA04, isolated from soil.</title>
        <authorList>
            <person name="Gao Z.-H."/>
            <person name="Qiu L.-H."/>
            <person name="Fu J.-C."/>
        </authorList>
    </citation>
    <scope>NUCLEOTIDE SEQUENCE [LARGE SCALE GENOMIC DNA]</scope>
    <source>
        <strain evidence="1 2">DHOA04</strain>
    </source>
</reference>
<accession>A0A3N6PWF0</accession>
<dbReference type="Proteomes" id="UP000272778">
    <property type="component" value="Unassembled WGS sequence"/>
</dbReference>
<keyword evidence="2" id="KW-1185">Reference proteome</keyword>
<dbReference type="RefSeq" id="WP_124152651.1">
    <property type="nucleotide sequence ID" value="NZ_RQIS01000014.1"/>
</dbReference>
<sequence>MDRPLFDLLDRLDAAKIHYALERNRPESVLVSVTIVGQRIEIDVFRDGHMEISRFVGHEDVEGGSELIDAIIDAGK</sequence>
<evidence type="ECO:0000313" key="2">
    <source>
        <dbReference type="Proteomes" id="UP000272778"/>
    </source>
</evidence>
<protein>
    <submittedName>
        <fullName evidence="1">Uncharacterized protein</fullName>
    </submittedName>
</protein>
<organism evidence="1 2">
    <name type="scientific">Paraburkholderia dinghuensis</name>
    <dbReference type="NCBI Taxonomy" id="2305225"/>
    <lineage>
        <taxon>Bacteria</taxon>
        <taxon>Pseudomonadati</taxon>
        <taxon>Pseudomonadota</taxon>
        <taxon>Betaproteobacteria</taxon>
        <taxon>Burkholderiales</taxon>
        <taxon>Burkholderiaceae</taxon>
        <taxon>Paraburkholderia</taxon>
    </lineage>
</organism>
<evidence type="ECO:0000313" key="1">
    <source>
        <dbReference type="EMBL" id="RQH04206.1"/>
    </source>
</evidence>
<gene>
    <name evidence="1" type="ORF">D1Y85_19145</name>
</gene>
<dbReference type="EMBL" id="RQIS01000014">
    <property type="protein sequence ID" value="RQH04206.1"/>
    <property type="molecule type" value="Genomic_DNA"/>
</dbReference>
<dbReference type="OrthoDB" id="9111313at2"/>
<name>A0A3N6PWF0_9BURK</name>
<comment type="caution">
    <text evidence="1">The sequence shown here is derived from an EMBL/GenBank/DDBJ whole genome shotgun (WGS) entry which is preliminary data.</text>
</comment>
<dbReference type="AlphaFoldDB" id="A0A3N6PWF0"/>
<proteinExistence type="predicted"/>